<organism evidence="3 4">
    <name type="scientific">Sporolactobacillus mangiferae</name>
    <dbReference type="NCBI Taxonomy" id="2940498"/>
    <lineage>
        <taxon>Bacteria</taxon>
        <taxon>Bacillati</taxon>
        <taxon>Bacillota</taxon>
        <taxon>Bacilli</taxon>
        <taxon>Bacillales</taxon>
        <taxon>Sporolactobacillaceae</taxon>
        <taxon>Sporolactobacillus</taxon>
    </lineage>
</organism>
<dbReference type="SUPFAM" id="SSF53756">
    <property type="entry name" value="UDP-Glycosyltransferase/glycogen phosphorylase"/>
    <property type="match status" value="1"/>
</dbReference>
<evidence type="ECO:0000313" key="4">
    <source>
        <dbReference type="Proteomes" id="UP001203004"/>
    </source>
</evidence>
<evidence type="ECO:0000313" key="3">
    <source>
        <dbReference type="EMBL" id="MCL1631169.1"/>
    </source>
</evidence>
<dbReference type="PANTHER" id="PTHR46401">
    <property type="entry name" value="GLYCOSYLTRANSFERASE WBBK-RELATED"/>
    <property type="match status" value="1"/>
</dbReference>
<evidence type="ECO:0000259" key="2">
    <source>
        <dbReference type="Pfam" id="PF00534"/>
    </source>
</evidence>
<keyword evidence="4" id="KW-1185">Reference proteome</keyword>
<evidence type="ECO:0000256" key="1">
    <source>
        <dbReference type="ARBA" id="ARBA00022679"/>
    </source>
</evidence>
<name>A0ABT0M8H5_9BACL</name>
<proteinExistence type="predicted"/>
<dbReference type="CDD" id="cd03801">
    <property type="entry name" value="GT4_PimA-like"/>
    <property type="match status" value="1"/>
</dbReference>
<sequence length="366" mass="43149">MTNAYPSKDHLYKNAFIHRRVLEYKRKGINVEVLIPSNKYSSYIFEGIKVVENNIHSLRKQLNNYKPHKIIIHFLMPPIMSIISQLEYEPNIFIWIHLFEATSWKRRVFNINYRFPGFVLRNIIQLSKLKKFVLENKSNKKIHYIFVSNWVKKTMEKDIGVKIENYSIIPNLIDGRLFNYKKKSTEDIKKILLIRPFNTKKYANDLAVKFILGISKKKYFNKISITIYGEGRYYKKLIKKIVHFPNVHCYNHFLSQKEIKNEHDKNGIFLCPTRQDSQGVSMCEAMSSGLVVLTSNNSAVPEFCTHDKSGMLSDNINEMINQYENLYNHPWKFLEISKTASEEIQKKCSFTETTDREILLLLTKQG</sequence>
<protein>
    <submittedName>
        <fullName evidence="3">Glycosyltransferase family 4 protein</fullName>
    </submittedName>
</protein>
<dbReference type="RefSeq" id="WP_249098625.1">
    <property type="nucleotide sequence ID" value="NZ_JAMAST010000003.1"/>
</dbReference>
<dbReference type="Pfam" id="PF00534">
    <property type="entry name" value="Glycos_transf_1"/>
    <property type="match status" value="1"/>
</dbReference>
<keyword evidence="1" id="KW-0808">Transferase</keyword>
<accession>A0ABT0M8H5</accession>
<gene>
    <name evidence="3" type="ORF">M3N64_04305</name>
</gene>
<comment type="caution">
    <text evidence="3">The sequence shown here is derived from an EMBL/GenBank/DDBJ whole genome shotgun (WGS) entry which is preliminary data.</text>
</comment>
<dbReference type="Gene3D" id="3.40.50.2000">
    <property type="entry name" value="Glycogen Phosphorylase B"/>
    <property type="match status" value="2"/>
</dbReference>
<dbReference type="EMBL" id="JAMAST010000003">
    <property type="protein sequence ID" value="MCL1631169.1"/>
    <property type="molecule type" value="Genomic_DNA"/>
</dbReference>
<feature type="domain" description="Glycosyl transferase family 1" evidence="2">
    <location>
        <begin position="188"/>
        <end position="316"/>
    </location>
</feature>
<dbReference type="PANTHER" id="PTHR46401:SF2">
    <property type="entry name" value="GLYCOSYLTRANSFERASE WBBK-RELATED"/>
    <property type="match status" value="1"/>
</dbReference>
<reference evidence="3 4" key="1">
    <citation type="submission" date="2022-05" db="EMBL/GenBank/DDBJ databases">
        <title>Sporolactobacillus sp nov CPB3-1, isolated from tree bark (Mangifera indica L.).</title>
        <authorList>
            <person name="Phuengjayaem S."/>
            <person name="Tanasupawat S."/>
        </authorList>
    </citation>
    <scope>NUCLEOTIDE SEQUENCE [LARGE SCALE GENOMIC DNA]</scope>
    <source>
        <strain evidence="3 4">CPB3-1</strain>
    </source>
</reference>
<dbReference type="InterPro" id="IPR001296">
    <property type="entry name" value="Glyco_trans_1"/>
</dbReference>
<dbReference type="Proteomes" id="UP001203004">
    <property type="component" value="Unassembled WGS sequence"/>
</dbReference>